<dbReference type="AlphaFoldDB" id="A0A444Y036"/>
<name>A0A444Y036_ARAHY</name>
<sequence length="136" mass="15588">MTALIDRWRSDTQTFYLSVGECTISLDDVAHIYGLSNDGHAVSRRIDNCFAHLVNKCVANFGILPDKNDHVSSALKLSWIRHICDAEALDIIESVQCYIRCHIFLDWDNFIFRQVNIDGELQILALVVEFFENQVL</sequence>
<dbReference type="GO" id="GO:0010073">
    <property type="term" value="P:meristem maintenance"/>
    <property type="evidence" value="ECO:0007669"/>
    <property type="project" value="InterPro"/>
</dbReference>
<protein>
    <recommendedName>
        <fullName evidence="1">Aminotransferase-like plant mobile domain-containing protein</fullName>
    </recommendedName>
</protein>
<comment type="caution">
    <text evidence="2">The sequence shown here is derived from an EMBL/GenBank/DDBJ whole genome shotgun (WGS) entry which is preliminary data.</text>
</comment>
<dbReference type="PANTHER" id="PTHR46033:SF29">
    <property type="entry name" value="OS09G0391400 PROTEIN"/>
    <property type="match status" value="1"/>
</dbReference>
<gene>
    <name evidence="2" type="ORF">Ahy_B08g090352</name>
</gene>
<dbReference type="InterPro" id="IPR019557">
    <property type="entry name" value="AminoTfrase-like_pln_mobile"/>
</dbReference>
<evidence type="ECO:0000313" key="3">
    <source>
        <dbReference type="Proteomes" id="UP000289738"/>
    </source>
</evidence>
<evidence type="ECO:0000313" key="2">
    <source>
        <dbReference type="EMBL" id="RYQ95277.1"/>
    </source>
</evidence>
<evidence type="ECO:0000259" key="1">
    <source>
        <dbReference type="Pfam" id="PF10536"/>
    </source>
</evidence>
<feature type="domain" description="Aminotransferase-like plant mobile" evidence="1">
    <location>
        <begin position="1"/>
        <end position="113"/>
    </location>
</feature>
<accession>A0A444Y036</accession>
<dbReference type="PANTHER" id="PTHR46033">
    <property type="entry name" value="PROTEIN MAIN-LIKE 2"/>
    <property type="match status" value="1"/>
</dbReference>
<keyword evidence="3" id="KW-1185">Reference proteome</keyword>
<dbReference type="Pfam" id="PF10536">
    <property type="entry name" value="PMD"/>
    <property type="match status" value="1"/>
</dbReference>
<reference evidence="2 3" key="1">
    <citation type="submission" date="2019-01" db="EMBL/GenBank/DDBJ databases">
        <title>Sequencing of cultivated peanut Arachis hypogaea provides insights into genome evolution and oil improvement.</title>
        <authorList>
            <person name="Chen X."/>
        </authorList>
    </citation>
    <scope>NUCLEOTIDE SEQUENCE [LARGE SCALE GENOMIC DNA]</scope>
    <source>
        <strain evidence="3">cv. Fuhuasheng</strain>
        <tissue evidence="2">Leaves</tissue>
    </source>
</reference>
<dbReference type="EMBL" id="SDMP01000018">
    <property type="protein sequence ID" value="RYQ95277.1"/>
    <property type="molecule type" value="Genomic_DNA"/>
</dbReference>
<organism evidence="2 3">
    <name type="scientific">Arachis hypogaea</name>
    <name type="common">Peanut</name>
    <dbReference type="NCBI Taxonomy" id="3818"/>
    <lineage>
        <taxon>Eukaryota</taxon>
        <taxon>Viridiplantae</taxon>
        <taxon>Streptophyta</taxon>
        <taxon>Embryophyta</taxon>
        <taxon>Tracheophyta</taxon>
        <taxon>Spermatophyta</taxon>
        <taxon>Magnoliopsida</taxon>
        <taxon>eudicotyledons</taxon>
        <taxon>Gunneridae</taxon>
        <taxon>Pentapetalae</taxon>
        <taxon>rosids</taxon>
        <taxon>fabids</taxon>
        <taxon>Fabales</taxon>
        <taxon>Fabaceae</taxon>
        <taxon>Papilionoideae</taxon>
        <taxon>50 kb inversion clade</taxon>
        <taxon>dalbergioids sensu lato</taxon>
        <taxon>Dalbergieae</taxon>
        <taxon>Pterocarpus clade</taxon>
        <taxon>Arachis</taxon>
    </lineage>
</organism>
<dbReference type="InterPro" id="IPR044824">
    <property type="entry name" value="MAIN-like"/>
</dbReference>
<proteinExistence type="predicted"/>
<dbReference type="Proteomes" id="UP000289738">
    <property type="component" value="Chromosome B08"/>
</dbReference>